<dbReference type="eggNOG" id="ENOG502TKAP">
    <property type="taxonomic scope" value="Eukaryota"/>
</dbReference>
<evidence type="ECO:0000313" key="1">
    <source>
        <dbReference type="Proteomes" id="UP000095282"/>
    </source>
</evidence>
<evidence type="ECO:0000313" key="2">
    <source>
        <dbReference type="WBParaSite" id="Csp11.Scaffold630.g17492.t1"/>
    </source>
</evidence>
<dbReference type="AlphaFoldDB" id="A0A1I7UMM5"/>
<name>A0A1I7UMM5_9PELO</name>
<sequence length="105" mass="12478">MEVSSIAFNLSSGNEIRKTLHQLLTRSDLELDTLQIYKIKEKVAKYLQYPMSGVPKQAEDVIKRIEKMEKTSRVQEIYAMNNFLQKRRRQEDGFEEQHAKRSRNF</sequence>
<accession>A0A1I7UMM5</accession>
<keyword evidence="1" id="KW-1185">Reference proteome</keyword>
<reference evidence="2" key="1">
    <citation type="submission" date="2016-11" db="UniProtKB">
        <authorList>
            <consortium name="WormBaseParasite"/>
        </authorList>
    </citation>
    <scope>IDENTIFICATION</scope>
</reference>
<organism evidence="1 2">
    <name type="scientific">Caenorhabditis tropicalis</name>
    <dbReference type="NCBI Taxonomy" id="1561998"/>
    <lineage>
        <taxon>Eukaryota</taxon>
        <taxon>Metazoa</taxon>
        <taxon>Ecdysozoa</taxon>
        <taxon>Nematoda</taxon>
        <taxon>Chromadorea</taxon>
        <taxon>Rhabditida</taxon>
        <taxon>Rhabditina</taxon>
        <taxon>Rhabditomorpha</taxon>
        <taxon>Rhabditoidea</taxon>
        <taxon>Rhabditidae</taxon>
        <taxon>Peloderinae</taxon>
        <taxon>Caenorhabditis</taxon>
    </lineage>
</organism>
<proteinExistence type="predicted"/>
<dbReference type="WBParaSite" id="Csp11.Scaffold630.g17492.t1">
    <property type="protein sequence ID" value="Csp11.Scaffold630.g17492.t1"/>
    <property type="gene ID" value="Csp11.Scaffold630.g17492"/>
</dbReference>
<protein>
    <submittedName>
        <fullName evidence="2">LEM domain-containing protein</fullName>
    </submittedName>
</protein>
<dbReference type="Proteomes" id="UP000095282">
    <property type="component" value="Unplaced"/>
</dbReference>